<proteinExistence type="predicted"/>
<feature type="non-terminal residue" evidence="2">
    <location>
        <position position="159"/>
    </location>
</feature>
<accession>A0A1B6F3N1</accession>
<gene>
    <name evidence="2" type="ORF">g.44513</name>
</gene>
<reference evidence="2" key="1">
    <citation type="submission" date="2015-11" db="EMBL/GenBank/DDBJ databases">
        <title>De novo transcriptome assembly of four potential Pierce s Disease insect vectors from Arizona vineyards.</title>
        <authorList>
            <person name="Tassone E.E."/>
        </authorList>
    </citation>
    <scope>NUCLEOTIDE SEQUENCE</scope>
</reference>
<sequence length="159" mass="17799">GRTTNNNNNKMGKDDVRAGGGGMSVDSNTLKRMLKPMPSLESPVTSPEMTRRRYNYYNHHGNLHYNHHGNNTSNNNARHVLSESETMSRHKGNRFSGYQRDQQMGAVSTPSSPTSRLLLEYEMHLRNTLAKGMDAESYSLHTFEALLTQSMENLVVAGG</sequence>
<evidence type="ECO:0000256" key="1">
    <source>
        <dbReference type="SAM" id="MobiDB-lite"/>
    </source>
</evidence>
<name>A0A1B6F3N1_9HEMI</name>
<protein>
    <submittedName>
        <fullName evidence="2">Uncharacterized protein</fullName>
    </submittedName>
</protein>
<organism evidence="2">
    <name type="scientific">Cuerna arida</name>
    <dbReference type="NCBI Taxonomy" id="1464854"/>
    <lineage>
        <taxon>Eukaryota</taxon>
        <taxon>Metazoa</taxon>
        <taxon>Ecdysozoa</taxon>
        <taxon>Arthropoda</taxon>
        <taxon>Hexapoda</taxon>
        <taxon>Insecta</taxon>
        <taxon>Pterygota</taxon>
        <taxon>Neoptera</taxon>
        <taxon>Paraneoptera</taxon>
        <taxon>Hemiptera</taxon>
        <taxon>Auchenorrhyncha</taxon>
        <taxon>Membracoidea</taxon>
        <taxon>Cicadellidae</taxon>
        <taxon>Cicadellinae</taxon>
        <taxon>Proconiini</taxon>
        <taxon>Cuerna</taxon>
    </lineage>
</organism>
<evidence type="ECO:0000313" key="2">
    <source>
        <dbReference type="EMBL" id="JAS44820.1"/>
    </source>
</evidence>
<feature type="non-terminal residue" evidence="2">
    <location>
        <position position="1"/>
    </location>
</feature>
<dbReference type="AlphaFoldDB" id="A0A1B6F3N1"/>
<feature type="compositionally biased region" description="Polar residues" evidence="1">
    <location>
        <begin position="1"/>
        <end position="10"/>
    </location>
</feature>
<feature type="region of interest" description="Disordered" evidence="1">
    <location>
        <begin position="1"/>
        <end position="24"/>
    </location>
</feature>
<dbReference type="EMBL" id="GECZ01024949">
    <property type="protein sequence ID" value="JAS44820.1"/>
    <property type="molecule type" value="Transcribed_RNA"/>
</dbReference>